<keyword evidence="3 5" id="KW-1133">Transmembrane helix</keyword>
<evidence type="ECO:0000313" key="6">
    <source>
        <dbReference type="EMBL" id="SCB33388.1"/>
    </source>
</evidence>
<proteinExistence type="inferred from homology"/>
<accession>A0A1C3W0B7</accession>
<keyword evidence="4 5" id="KW-0472">Membrane</keyword>
<evidence type="ECO:0000256" key="3">
    <source>
        <dbReference type="ARBA" id="ARBA00022989"/>
    </source>
</evidence>
<feature type="transmembrane region" description="Helical" evidence="5">
    <location>
        <begin position="78"/>
        <end position="99"/>
    </location>
</feature>
<dbReference type="InterPro" id="IPR009760">
    <property type="entry name" value="DUF1328"/>
</dbReference>
<comment type="caution">
    <text evidence="5">Lacks conserved residue(s) required for the propagation of feature annotation.</text>
</comment>
<dbReference type="NCBIfam" id="NF010226">
    <property type="entry name" value="PRK13682.1-1"/>
    <property type="match status" value="1"/>
</dbReference>
<comment type="similarity">
    <text evidence="5">Belongs to the UPF0391 family.</text>
</comment>
<dbReference type="GO" id="GO:0005886">
    <property type="term" value="C:plasma membrane"/>
    <property type="evidence" value="ECO:0007669"/>
    <property type="project" value="UniProtKB-UniRule"/>
</dbReference>
<evidence type="ECO:0000256" key="1">
    <source>
        <dbReference type="ARBA" id="ARBA00022475"/>
    </source>
</evidence>
<dbReference type="NCBIfam" id="NF010229">
    <property type="entry name" value="PRK13682.1-4"/>
    <property type="match status" value="1"/>
</dbReference>
<evidence type="ECO:0000256" key="4">
    <source>
        <dbReference type="ARBA" id="ARBA00023136"/>
    </source>
</evidence>
<evidence type="ECO:0000256" key="2">
    <source>
        <dbReference type="ARBA" id="ARBA00022692"/>
    </source>
</evidence>
<organism evidence="6 7">
    <name type="scientific">Rhizobium lusitanum</name>
    <dbReference type="NCBI Taxonomy" id="293958"/>
    <lineage>
        <taxon>Bacteria</taxon>
        <taxon>Pseudomonadati</taxon>
        <taxon>Pseudomonadota</taxon>
        <taxon>Alphaproteobacteria</taxon>
        <taxon>Hyphomicrobiales</taxon>
        <taxon>Rhizobiaceae</taxon>
        <taxon>Rhizobium/Agrobacterium group</taxon>
        <taxon>Rhizobium</taxon>
    </lineage>
</organism>
<dbReference type="HAMAP" id="MF_01361">
    <property type="entry name" value="UPF0391"/>
    <property type="match status" value="1"/>
</dbReference>
<protein>
    <recommendedName>
        <fullName evidence="5">UPF0391 membrane protein GA0061101_107224</fullName>
    </recommendedName>
</protein>
<dbReference type="NCBIfam" id="NF010228">
    <property type="entry name" value="PRK13682.1-3"/>
    <property type="match status" value="1"/>
</dbReference>
<reference evidence="6 7" key="1">
    <citation type="submission" date="2016-08" db="EMBL/GenBank/DDBJ databases">
        <authorList>
            <person name="Seilhamer J.J."/>
        </authorList>
    </citation>
    <scope>NUCLEOTIDE SEQUENCE [LARGE SCALE GENOMIC DNA]</scope>
    <source>
        <strain evidence="6 7">P1-7</strain>
    </source>
</reference>
<sequence>MPTSIVASLEQINARSQARKIKGNKIMDVLEPILMSSVVSSYTEKEITMLYYALVFFVVALIAGVLGFGGIAGASASIAQVLFFIFLVLLVISLVMRVVRRP</sequence>
<dbReference type="Proteomes" id="UP000199205">
    <property type="component" value="Unassembled WGS sequence"/>
</dbReference>
<keyword evidence="1 5" id="KW-1003">Cell membrane</keyword>
<dbReference type="Pfam" id="PF07043">
    <property type="entry name" value="DUF1328"/>
    <property type="match status" value="1"/>
</dbReference>
<name>A0A1C3W0B7_9HYPH</name>
<feature type="transmembrane region" description="Helical" evidence="5">
    <location>
        <begin position="50"/>
        <end position="72"/>
    </location>
</feature>
<evidence type="ECO:0000256" key="5">
    <source>
        <dbReference type="HAMAP-Rule" id="MF_01361"/>
    </source>
</evidence>
<dbReference type="EMBL" id="FMAF01000007">
    <property type="protein sequence ID" value="SCB33388.1"/>
    <property type="molecule type" value="Genomic_DNA"/>
</dbReference>
<gene>
    <name evidence="6" type="ORF">GA0061101_107224</name>
</gene>
<keyword evidence="2 5" id="KW-0812">Transmembrane</keyword>
<evidence type="ECO:0000313" key="7">
    <source>
        <dbReference type="Proteomes" id="UP000199205"/>
    </source>
</evidence>
<dbReference type="AlphaFoldDB" id="A0A1C3W0B7"/>